<dbReference type="AlphaFoldDB" id="A0A0A6UMZ8"/>
<dbReference type="InterPro" id="IPR023199">
    <property type="entry name" value="GriE/MELC1_sf"/>
</dbReference>
<feature type="chain" id="PRO_5002032913" evidence="1">
    <location>
        <begin position="27"/>
        <end position="132"/>
    </location>
</feature>
<dbReference type="Proteomes" id="UP000054537">
    <property type="component" value="Unassembled WGS sequence"/>
</dbReference>
<dbReference type="Pfam" id="PF06236">
    <property type="entry name" value="MelC1"/>
    <property type="match status" value="1"/>
</dbReference>
<gene>
    <name evidence="2" type="ORF">MB27_17230</name>
</gene>
<evidence type="ECO:0000313" key="2">
    <source>
        <dbReference type="EMBL" id="KHD76448.1"/>
    </source>
</evidence>
<dbReference type="RefSeq" id="WP_043525611.1">
    <property type="nucleotide sequence ID" value="NZ_BAABKU010000014.1"/>
</dbReference>
<keyword evidence="1" id="KW-0732">Signal</keyword>
<dbReference type="Gene3D" id="3.30.1880.10">
    <property type="entry name" value="protein ne1242 domain like"/>
    <property type="match status" value="1"/>
</dbReference>
<dbReference type="GO" id="GO:0005507">
    <property type="term" value="F:copper ion binding"/>
    <property type="evidence" value="ECO:0007669"/>
    <property type="project" value="InterPro"/>
</dbReference>
<accession>A0A0A6UMZ8</accession>
<keyword evidence="3" id="KW-1185">Reference proteome</keyword>
<organism evidence="2 3">
    <name type="scientific">Actinoplanes utahensis</name>
    <dbReference type="NCBI Taxonomy" id="1869"/>
    <lineage>
        <taxon>Bacteria</taxon>
        <taxon>Bacillati</taxon>
        <taxon>Actinomycetota</taxon>
        <taxon>Actinomycetes</taxon>
        <taxon>Micromonosporales</taxon>
        <taxon>Micromonosporaceae</taxon>
        <taxon>Actinoplanes</taxon>
    </lineage>
</organism>
<dbReference type="OrthoDB" id="3298245at2"/>
<dbReference type="EMBL" id="JRTT01000018">
    <property type="protein sequence ID" value="KHD76448.1"/>
    <property type="molecule type" value="Genomic_DNA"/>
</dbReference>
<comment type="caution">
    <text evidence="2">The sequence shown here is derived from an EMBL/GenBank/DDBJ whole genome shotgun (WGS) entry which is preliminary data.</text>
</comment>
<evidence type="ECO:0000313" key="3">
    <source>
        <dbReference type="Proteomes" id="UP000054537"/>
    </source>
</evidence>
<name>A0A0A6UMZ8_ACTUT</name>
<protein>
    <submittedName>
        <fullName evidence="2">Uncharacterized protein</fullName>
    </submittedName>
</protein>
<dbReference type="InterPro" id="IPR010928">
    <property type="entry name" value="MelC1"/>
</dbReference>
<dbReference type="PROSITE" id="PS51257">
    <property type="entry name" value="PROKAR_LIPOPROTEIN"/>
    <property type="match status" value="1"/>
</dbReference>
<dbReference type="GO" id="GO:0042438">
    <property type="term" value="P:melanin biosynthetic process"/>
    <property type="evidence" value="ECO:0007669"/>
    <property type="project" value="InterPro"/>
</dbReference>
<reference evidence="2 3" key="1">
    <citation type="submission" date="2014-10" db="EMBL/GenBank/DDBJ databases">
        <title>Draft genome sequence of Actinoplanes utahensis NRRL 12052.</title>
        <authorList>
            <person name="Velasco-Bucheli B."/>
            <person name="del Cerro C."/>
            <person name="Hormigo D."/>
            <person name="Garcia J.L."/>
            <person name="Acebal C."/>
            <person name="Arroyo M."/>
            <person name="de la Mata I."/>
        </authorList>
    </citation>
    <scope>NUCLEOTIDE SEQUENCE [LARGE SCALE GENOMIC DNA]</scope>
    <source>
        <strain evidence="2 3">NRRL 12052</strain>
    </source>
</reference>
<proteinExistence type="predicted"/>
<sequence>MKAIAGLVAALTTTGCLLAVGGPAGAAPAARPAGPAAVMTGSMAGRGFFFEDYRGHHIMGWGRDGSACSYIDGVQLVLYPAGNDRYASALQAYQQEHGVRAITKASVRVLGDFDMVPPADPVPHCPAFVSGL</sequence>
<feature type="signal peptide" evidence="1">
    <location>
        <begin position="1"/>
        <end position="26"/>
    </location>
</feature>
<evidence type="ECO:0000256" key="1">
    <source>
        <dbReference type="SAM" id="SignalP"/>
    </source>
</evidence>